<evidence type="ECO:0000313" key="2">
    <source>
        <dbReference type="EMBL" id="MDQ0893584.1"/>
    </source>
</evidence>
<dbReference type="PANTHER" id="PTHR42912">
    <property type="entry name" value="METHYLTRANSFERASE"/>
    <property type="match status" value="1"/>
</dbReference>
<sequence length="268" mass="29189">MQVSDRWEQGDAYERYVGRWSRPIAGQFLRWLDVPRGIRWLDVGCGTGALTEAILDGCDPASVVGVEPSAGFLETARARLGDRATLLPGDAAHLPVPDASADVLVSGLVLNFVPDAEAALTEFVRVTAPGGLVAAYVWDYAEGMRMMREFWDVAVELDPDDAALDESARFPLCRPDALAEAFSRATGDEAVVVPLDANAVFADFDDYWEPFLGGQGAAPAYVMALDETHRAALRERLRERLPARRDGTIELATRAWAVRARVADLEVA</sequence>
<accession>A0ABU0R677</accession>
<dbReference type="Pfam" id="PF08241">
    <property type="entry name" value="Methyltransf_11"/>
    <property type="match status" value="1"/>
</dbReference>
<organism evidence="2 3">
    <name type="scientific">Agromyces ramosus</name>
    <dbReference type="NCBI Taxonomy" id="33879"/>
    <lineage>
        <taxon>Bacteria</taxon>
        <taxon>Bacillati</taxon>
        <taxon>Actinomycetota</taxon>
        <taxon>Actinomycetes</taxon>
        <taxon>Micrococcales</taxon>
        <taxon>Microbacteriaceae</taxon>
        <taxon>Agromyces</taxon>
    </lineage>
</organism>
<keyword evidence="2" id="KW-0808">Transferase</keyword>
<keyword evidence="2" id="KW-0489">Methyltransferase</keyword>
<dbReference type="SUPFAM" id="SSF53335">
    <property type="entry name" value="S-adenosyl-L-methionine-dependent methyltransferases"/>
    <property type="match status" value="1"/>
</dbReference>
<comment type="caution">
    <text evidence="2">The sequence shown here is derived from an EMBL/GenBank/DDBJ whole genome shotgun (WGS) entry which is preliminary data.</text>
</comment>
<name>A0ABU0R677_9MICO</name>
<evidence type="ECO:0000313" key="3">
    <source>
        <dbReference type="Proteomes" id="UP001239083"/>
    </source>
</evidence>
<dbReference type="Gene3D" id="3.40.50.150">
    <property type="entry name" value="Vaccinia Virus protein VP39"/>
    <property type="match status" value="1"/>
</dbReference>
<dbReference type="RefSeq" id="WP_307040131.1">
    <property type="nucleotide sequence ID" value="NZ_JAUSYY010000001.1"/>
</dbReference>
<dbReference type="GO" id="GO:0032259">
    <property type="term" value="P:methylation"/>
    <property type="evidence" value="ECO:0007669"/>
    <property type="project" value="UniProtKB-KW"/>
</dbReference>
<feature type="domain" description="Methyltransferase type 11" evidence="1">
    <location>
        <begin position="41"/>
        <end position="134"/>
    </location>
</feature>
<dbReference type="InterPro" id="IPR050508">
    <property type="entry name" value="Methyltransf_Superfamily"/>
</dbReference>
<dbReference type="InterPro" id="IPR029063">
    <property type="entry name" value="SAM-dependent_MTases_sf"/>
</dbReference>
<dbReference type="GO" id="GO:0008168">
    <property type="term" value="F:methyltransferase activity"/>
    <property type="evidence" value="ECO:0007669"/>
    <property type="project" value="UniProtKB-KW"/>
</dbReference>
<dbReference type="Proteomes" id="UP001239083">
    <property type="component" value="Unassembled WGS sequence"/>
</dbReference>
<evidence type="ECO:0000259" key="1">
    <source>
        <dbReference type="Pfam" id="PF08241"/>
    </source>
</evidence>
<dbReference type="EMBL" id="JAUSYY010000001">
    <property type="protein sequence ID" value="MDQ0893584.1"/>
    <property type="molecule type" value="Genomic_DNA"/>
</dbReference>
<dbReference type="CDD" id="cd02440">
    <property type="entry name" value="AdoMet_MTases"/>
    <property type="match status" value="1"/>
</dbReference>
<dbReference type="PANTHER" id="PTHR42912:SF93">
    <property type="entry name" value="N6-ADENOSINE-METHYLTRANSFERASE TMT1A"/>
    <property type="match status" value="1"/>
</dbReference>
<dbReference type="InterPro" id="IPR013216">
    <property type="entry name" value="Methyltransf_11"/>
</dbReference>
<protein>
    <submittedName>
        <fullName evidence="2">Trans-aconitate methyltransferase</fullName>
    </submittedName>
</protein>
<reference evidence="2 3" key="1">
    <citation type="submission" date="2023-07" db="EMBL/GenBank/DDBJ databases">
        <title>Comparative genomics of wheat-associated soil bacteria to identify genetic determinants of phenazine resistance.</title>
        <authorList>
            <person name="Mouncey N."/>
        </authorList>
    </citation>
    <scope>NUCLEOTIDE SEQUENCE [LARGE SCALE GENOMIC DNA]</scope>
    <source>
        <strain evidence="2 3">V3I3</strain>
    </source>
</reference>
<proteinExistence type="predicted"/>
<keyword evidence="3" id="KW-1185">Reference proteome</keyword>
<gene>
    <name evidence="2" type="ORF">QFZ26_001139</name>
</gene>